<dbReference type="InterPro" id="IPR036647">
    <property type="entry name" value="GTF2I-like_rpt_sf"/>
</dbReference>
<dbReference type="InterPro" id="IPR036910">
    <property type="entry name" value="HMG_box_dom_sf"/>
</dbReference>
<dbReference type="PANTHER" id="PTHR46304">
    <property type="entry name" value="GENERAL TRANSCRIPTION FACTOR II-I REPEAT DOMAIN-CONTAINING PROTEIN 1"/>
    <property type="match status" value="1"/>
</dbReference>
<comment type="subcellular location">
    <subcellularLocation>
        <location evidence="1 7">Nucleus</location>
    </subcellularLocation>
</comment>
<dbReference type="InterPro" id="IPR004212">
    <property type="entry name" value="GTF2I"/>
</dbReference>
<dbReference type="PANTHER" id="PTHR46304:SF1">
    <property type="entry name" value="GENERAL TRANSCRIPTION FACTOR II-I REPEAT DOMAIN-CONTAINING PROTEIN 1"/>
    <property type="match status" value="1"/>
</dbReference>
<sequence>MSKRNHISDNQREILDDFYGKGMVGTGAMYREMVEKAAADTGLTKAQVEKWIGNQKRKRSQETLNDESDLTLKRVKAARGPHSYNLFCAEFFKTDECKGLTYEDKNKRASEKWKLQTKEEKEKYENSAKAFKELDVKVSELSEEQRKKLIERHRKKLLEEIMVLEDLGCQASVLYMDVSGEVFHMGSRDGTSFLAANQDISLKFREYFGYDKHHFSVSDVQDLFNKKYSEACGKKGYRVPYLKGGFEIHGLPEGIIFKKPYNYGRLQLRQIMLAADKIYFTVANNQPHSDEPDGCVAESGPSNPQPTGDILPVLTKIAGGDVAKRALDGQGQIEEADVEVVDLCLSATEKLTLYASCSPFFSPDAWLSVGVNMKHSDDASSLVLPIYTTADEPFWLFHTISKPSRIMKAVSTTKIRGHWLDLQDDGSYSVINNDTVLGKNIIRTAHGPLYFEFTVNVDPEFSFHLPVAVRSVILATLRQAGLICST</sequence>
<proteinExistence type="predicted"/>
<dbReference type="InterPro" id="IPR001356">
    <property type="entry name" value="HD"/>
</dbReference>
<keyword evidence="4 7" id="KW-0238">DNA-binding</keyword>
<feature type="domain" description="Homeobox" evidence="8">
    <location>
        <begin position="1"/>
        <end position="62"/>
    </location>
</feature>
<name>A0ABN8ND09_9CNID</name>
<dbReference type="Proteomes" id="UP001159405">
    <property type="component" value="Unassembled WGS sequence"/>
</dbReference>
<dbReference type="EMBL" id="CALNXK010000014">
    <property type="protein sequence ID" value="CAH3046250.1"/>
    <property type="molecule type" value="Genomic_DNA"/>
</dbReference>
<evidence type="ECO:0000313" key="10">
    <source>
        <dbReference type="Proteomes" id="UP001159405"/>
    </source>
</evidence>
<keyword evidence="7" id="KW-0371">Homeobox</keyword>
<reference evidence="9 10" key="1">
    <citation type="submission" date="2022-05" db="EMBL/GenBank/DDBJ databases">
        <authorList>
            <consortium name="Genoscope - CEA"/>
            <person name="William W."/>
        </authorList>
    </citation>
    <scope>NUCLEOTIDE SEQUENCE [LARGE SCALE GENOMIC DNA]</scope>
</reference>
<evidence type="ECO:0000256" key="6">
    <source>
        <dbReference type="ARBA" id="ARBA00023242"/>
    </source>
</evidence>
<dbReference type="Pfam" id="PF02946">
    <property type="entry name" value="GTF2I"/>
    <property type="match status" value="1"/>
</dbReference>
<gene>
    <name evidence="9" type="ORF">PLOB_00008456</name>
</gene>
<dbReference type="Gene3D" id="1.10.30.10">
    <property type="entry name" value="High mobility group box domain"/>
    <property type="match status" value="1"/>
</dbReference>
<dbReference type="PROSITE" id="PS51139">
    <property type="entry name" value="GTF2I"/>
    <property type="match status" value="1"/>
</dbReference>
<evidence type="ECO:0000256" key="7">
    <source>
        <dbReference type="PROSITE-ProRule" id="PRU00108"/>
    </source>
</evidence>
<organism evidence="9 10">
    <name type="scientific">Porites lobata</name>
    <dbReference type="NCBI Taxonomy" id="104759"/>
    <lineage>
        <taxon>Eukaryota</taxon>
        <taxon>Metazoa</taxon>
        <taxon>Cnidaria</taxon>
        <taxon>Anthozoa</taxon>
        <taxon>Hexacorallia</taxon>
        <taxon>Scleractinia</taxon>
        <taxon>Fungiina</taxon>
        <taxon>Poritidae</taxon>
        <taxon>Porites</taxon>
    </lineage>
</organism>
<keyword evidence="6 7" id="KW-0539">Nucleus</keyword>
<feature type="DNA-binding region" description="Homeobox" evidence="7">
    <location>
        <begin position="3"/>
        <end position="63"/>
    </location>
</feature>
<evidence type="ECO:0000256" key="2">
    <source>
        <dbReference type="ARBA" id="ARBA00022737"/>
    </source>
</evidence>
<dbReference type="PROSITE" id="PS50071">
    <property type="entry name" value="HOMEOBOX_2"/>
    <property type="match status" value="1"/>
</dbReference>
<evidence type="ECO:0000313" key="9">
    <source>
        <dbReference type="EMBL" id="CAH3046250.1"/>
    </source>
</evidence>
<keyword evidence="2" id="KW-0677">Repeat</keyword>
<dbReference type="Gene3D" id="3.90.1460.10">
    <property type="entry name" value="GTF2I-like"/>
    <property type="match status" value="1"/>
</dbReference>
<evidence type="ECO:0000259" key="8">
    <source>
        <dbReference type="PROSITE" id="PS50071"/>
    </source>
</evidence>
<comment type="caution">
    <text evidence="9">The sequence shown here is derived from an EMBL/GenBank/DDBJ whole genome shotgun (WGS) entry which is preliminary data.</text>
</comment>
<dbReference type="SUPFAM" id="SSF47095">
    <property type="entry name" value="HMG-box"/>
    <property type="match status" value="1"/>
</dbReference>
<dbReference type="CDD" id="cd00084">
    <property type="entry name" value="HMG-box_SF"/>
    <property type="match status" value="1"/>
</dbReference>
<evidence type="ECO:0000256" key="1">
    <source>
        <dbReference type="ARBA" id="ARBA00004123"/>
    </source>
</evidence>
<accession>A0ABN8ND09</accession>
<evidence type="ECO:0000256" key="3">
    <source>
        <dbReference type="ARBA" id="ARBA00023015"/>
    </source>
</evidence>
<dbReference type="SUPFAM" id="SSF117773">
    <property type="entry name" value="GTF2I-like repeat"/>
    <property type="match status" value="1"/>
</dbReference>
<evidence type="ECO:0000256" key="5">
    <source>
        <dbReference type="ARBA" id="ARBA00023163"/>
    </source>
</evidence>
<keyword evidence="3" id="KW-0805">Transcription regulation</keyword>
<evidence type="ECO:0000256" key="4">
    <source>
        <dbReference type="ARBA" id="ARBA00023125"/>
    </source>
</evidence>
<keyword evidence="5" id="KW-0804">Transcription</keyword>
<dbReference type="Gene3D" id="1.10.10.60">
    <property type="entry name" value="Homeodomain-like"/>
    <property type="match status" value="1"/>
</dbReference>
<keyword evidence="10" id="KW-1185">Reference proteome</keyword>
<protein>
    <recommendedName>
        <fullName evidence="8">Homeobox domain-containing protein</fullName>
    </recommendedName>
</protein>